<accession>A0ABW3MDV1</accession>
<dbReference type="InterPro" id="IPR000873">
    <property type="entry name" value="AMP-dep_synth/lig_dom"/>
</dbReference>
<dbReference type="EMBL" id="JBHTIS010001783">
    <property type="protein sequence ID" value="MFD1048768.1"/>
    <property type="molecule type" value="Genomic_DNA"/>
</dbReference>
<proteinExistence type="predicted"/>
<dbReference type="Pfam" id="PF00501">
    <property type="entry name" value="AMP-binding"/>
    <property type="match status" value="1"/>
</dbReference>
<reference evidence="5" key="1">
    <citation type="journal article" date="2019" name="Int. J. Syst. Evol. Microbiol.">
        <title>The Global Catalogue of Microorganisms (GCM) 10K type strain sequencing project: providing services to taxonomists for standard genome sequencing and annotation.</title>
        <authorList>
            <consortium name="The Broad Institute Genomics Platform"/>
            <consortium name="The Broad Institute Genome Sequencing Center for Infectious Disease"/>
            <person name="Wu L."/>
            <person name="Ma J."/>
        </authorList>
    </citation>
    <scope>NUCLEOTIDE SEQUENCE [LARGE SCALE GENOMIC DNA]</scope>
    <source>
        <strain evidence="5">JCM 31486</strain>
    </source>
</reference>
<dbReference type="SUPFAM" id="SSF56801">
    <property type="entry name" value="Acetyl-CoA synthetase-like"/>
    <property type="match status" value="1"/>
</dbReference>
<feature type="domain" description="AMP-dependent synthetase/ligase" evidence="3">
    <location>
        <begin position="1"/>
        <end position="296"/>
    </location>
</feature>
<comment type="caution">
    <text evidence="4">The sequence shown here is derived from an EMBL/GenBank/DDBJ whole genome shotgun (WGS) entry which is preliminary data.</text>
</comment>
<keyword evidence="2" id="KW-0597">Phosphoprotein</keyword>
<dbReference type="PANTHER" id="PTHR44845:SF6">
    <property type="entry name" value="BETA-ALANINE-ACTIVATING ENZYME"/>
    <property type="match status" value="1"/>
</dbReference>
<feature type="non-terminal residue" evidence="4">
    <location>
        <position position="369"/>
    </location>
</feature>
<evidence type="ECO:0000256" key="1">
    <source>
        <dbReference type="ARBA" id="ARBA00022450"/>
    </source>
</evidence>
<evidence type="ECO:0000313" key="4">
    <source>
        <dbReference type="EMBL" id="MFD1048768.1"/>
    </source>
</evidence>
<evidence type="ECO:0000259" key="3">
    <source>
        <dbReference type="Pfam" id="PF00501"/>
    </source>
</evidence>
<keyword evidence="1" id="KW-0596">Phosphopantetheine</keyword>
<gene>
    <name evidence="4" type="ORF">ACFQ1S_26165</name>
</gene>
<organism evidence="4 5">
    <name type="scientific">Kibdelosporangium lantanae</name>
    <dbReference type="NCBI Taxonomy" id="1497396"/>
    <lineage>
        <taxon>Bacteria</taxon>
        <taxon>Bacillati</taxon>
        <taxon>Actinomycetota</taxon>
        <taxon>Actinomycetes</taxon>
        <taxon>Pseudonocardiales</taxon>
        <taxon>Pseudonocardiaceae</taxon>
        <taxon>Kibdelosporangium</taxon>
    </lineage>
</organism>
<evidence type="ECO:0000313" key="5">
    <source>
        <dbReference type="Proteomes" id="UP001597045"/>
    </source>
</evidence>
<dbReference type="CDD" id="cd05930">
    <property type="entry name" value="A_NRPS"/>
    <property type="match status" value="1"/>
</dbReference>
<protein>
    <submittedName>
        <fullName evidence="4">Amino acid adenylation domain-containing protein</fullName>
    </submittedName>
</protein>
<dbReference type="InterPro" id="IPR010071">
    <property type="entry name" value="AA_adenyl_dom"/>
</dbReference>
<dbReference type="Gene3D" id="3.40.50.12780">
    <property type="entry name" value="N-terminal domain of ligase-like"/>
    <property type="match status" value="1"/>
</dbReference>
<dbReference type="InterPro" id="IPR042099">
    <property type="entry name" value="ANL_N_sf"/>
</dbReference>
<feature type="non-terminal residue" evidence="4">
    <location>
        <position position="1"/>
    </location>
</feature>
<evidence type="ECO:0000256" key="2">
    <source>
        <dbReference type="ARBA" id="ARBA00022553"/>
    </source>
</evidence>
<dbReference type="InterPro" id="IPR045851">
    <property type="entry name" value="AMP-bd_C_sf"/>
</dbReference>
<sequence>VVALALPRSPELVVALLAVLKAGAAGLVTDLRYPLARNEFVLADALPALVVTSGDVPFAAGFERLDLRDPAVRRELAAMPDTDPVELAPELDSAAMVWYTSGSTGRPNGVVSTHRVLANRLRWYAAEFPVSSDEVVLAKTSLSFVDGTTEILGALTNGVPLVLADDVQVSDPTELARLAARHAVTRLTVVPSLLETLLEDTDLGHLKSVRTWVSSGEELTAALASRFGEVLPDAELVNFYGASETGGDSLFTKGSGLGDPVWNTQLLLLDDGLRPVPDGVAGEIYVAGAGLARGYLGRAGLTSARFVANPYGGPGSRLYRTGDRARRTAGRVEYLGRVDHQLKVRGVRVEPREIESALLRHPLVHQAAV</sequence>
<dbReference type="Proteomes" id="UP001597045">
    <property type="component" value="Unassembled WGS sequence"/>
</dbReference>
<dbReference type="Gene3D" id="3.30.300.30">
    <property type="match status" value="1"/>
</dbReference>
<dbReference type="NCBIfam" id="TIGR01733">
    <property type="entry name" value="AA-adenyl-dom"/>
    <property type="match status" value="1"/>
</dbReference>
<name>A0ABW3MDV1_9PSEU</name>
<dbReference type="PANTHER" id="PTHR44845">
    <property type="entry name" value="CARRIER DOMAIN-CONTAINING PROTEIN"/>
    <property type="match status" value="1"/>
</dbReference>
<keyword evidence="5" id="KW-1185">Reference proteome</keyword>